<name>A0AA90URF8_9BACT</name>
<dbReference type="RefSeq" id="WP_153092778.1">
    <property type="nucleotide sequence ID" value="NZ_JBALJY010000001.1"/>
</dbReference>
<proteinExistence type="predicted"/>
<comment type="caution">
    <text evidence="1">The sequence shown here is derived from an EMBL/GenBank/DDBJ whole genome shotgun (WGS) entry which is preliminary data.</text>
</comment>
<evidence type="ECO:0000313" key="2">
    <source>
        <dbReference type="Proteomes" id="UP000423156"/>
    </source>
</evidence>
<sequence>MNKAYLIFSKNTSIQECCTWFRYRDEALRYNKEHFENVFMVLPHEFDSLKDVDPCEPTEFTKYSRCEHCWRKIKNDYLKHIGDMNMKKEEKFVIDDSQNYNDMFSKKERMQINKATKPLENK</sequence>
<dbReference type="Proteomes" id="UP000423156">
    <property type="component" value="Unassembled WGS sequence"/>
</dbReference>
<dbReference type="EMBL" id="VZBZ01000094">
    <property type="protein sequence ID" value="MQN77661.1"/>
    <property type="molecule type" value="Genomic_DNA"/>
</dbReference>
<protein>
    <submittedName>
        <fullName evidence="1">Uncharacterized protein</fullName>
    </submittedName>
</protein>
<dbReference type="AlphaFoldDB" id="A0AA90URF8"/>
<organism evidence="1 2">
    <name type="scientific">Segatella copri</name>
    <dbReference type="NCBI Taxonomy" id="165179"/>
    <lineage>
        <taxon>Bacteria</taxon>
        <taxon>Pseudomonadati</taxon>
        <taxon>Bacteroidota</taxon>
        <taxon>Bacteroidia</taxon>
        <taxon>Bacteroidales</taxon>
        <taxon>Prevotellaceae</taxon>
        <taxon>Segatella</taxon>
    </lineage>
</organism>
<accession>A0AA90URF8</accession>
<gene>
    <name evidence="1" type="ORF">F7D71_07265</name>
</gene>
<reference evidence="2" key="1">
    <citation type="submission" date="2019-09" db="EMBL/GenBank/DDBJ databases">
        <title>Distinct polysaccharide growth profiles of human intestinal Prevotella copri isolates.</title>
        <authorList>
            <person name="Fehlner-Peach H."/>
            <person name="Magnabosco C."/>
            <person name="Raghavan V."/>
            <person name="Scher J.U."/>
            <person name="Tett A."/>
            <person name="Cox L.M."/>
            <person name="Gottsegen C."/>
            <person name="Watters A."/>
            <person name="Wiltshire- Gordon J.D."/>
            <person name="Segata N."/>
            <person name="Bonneau R."/>
            <person name="Littman D.R."/>
        </authorList>
    </citation>
    <scope>NUCLEOTIDE SEQUENCE [LARGE SCALE GENOMIC DNA]</scope>
    <source>
        <strain evidence="2">BU41712</strain>
    </source>
</reference>
<evidence type="ECO:0000313" key="1">
    <source>
        <dbReference type="EMBL" id="MQN77661.1"/>
    </source>
</evidence>